<proteinExistence type="predicted"/>
<accession>A0ABR2SPW1</accession>
<protein>
    <submittedName>
        <fullName evidence="1">Uncharacterized protein</fullName>
    </submittedName>
</protein>
<gene>
    <name evidence="1" type="ORF">V6N11_067024</name>
</gene>
<comment type="caution">
    <text evidence="1">The sequence shown here is derived from an EMBL/GenBank/DDBJ whole genome shotgun (WGS) entry which is preliminary data.</text>
</comment>
<name>A0ABR2SPW1_9ROSI</name>
<keyword evidence="2" id="KW-1185">Reference proteome</keyword>
<reference evidence="1 2" key="1">
    <citation type="journal article" date="2024" name="G3 (Bethesda)">
        <title>Genome assembly of Hibiscus sabdariffa L. provides insights into metabolisms of medicinal natural products.</title>
        <authorList>
            <person name="Kim T."/>
        </authorList>
    </citation>
    <scope>NUCLEOTIDE SEQUENCE [LARGE SCALE GENOMIC DNA]</scope>
    <source>
        <strain evidence="1">TK-2024</strain>
        <tissue evidence="1">Old leaves</tissue>
    </source>
</reference>
<sequence>MPDGMFVSYNHKHSTAPDTCSDITRLICATKDNDAWIFEVDGGIVRASQCYMLFYVQKQLYHEAIEDLSFVRISLNCTEIHSHLQLVVPLMQNSRARKADQREFKQQYSLKEPCGTISEKGHVS</sequence>
<evidence type="ECO:0000313" key="2">
    <source>
        <dbReference type="Proteomes" id="UP001396334"/>
    </source>
</evidence>
<dbReference type="Proteomes" id="UP001396334">
    <property type="component" value="Unassembled WGS sequence"/>
</dbReference>
<dbReference type="EMBL" id="JBBPBN010000012">
    <property type="protein sequence ID" value="KAK9027182.1"/>
    <property type="molecule type" value="Genomic_DNA"/>
</dbReference>
<evidence type="ECO:0000313" key="1">
    <source>
        <dbReference type="EMBL" id="KAK9027182.1"/>
    </source>
</evidence>
<organism evidence="1 2">
    <name type="scientific">Hibiscus sabdariffa</name>
    <name type="common">roselle</name>
    <dbReference type="NCBI Taxonomy" id="183260"/>
    <lineage>
        <taxon>Eukaryota</taxon>
        <taxon>Viridiplantae</taxon>
        <taxon>Streptophyta</taxon>
        <taxon>Embryophyta</taxon>
        <taxon>Tracheophyta</taxon>
        <taxon>Spermatophyta</taxon>
        <taxon>Magnoliopsida</taxon>
        <taxon>eudicotyledons</taxon>
        <taxon>Gunneridae</taxon>
        <taxon>Pentapetalae</taxon>
        <taxon>rosids</taxon>
        <taxon>malvids</taxon>
        <taxon>Malvales</taxon>
        <taxon>Malvaceae</taxon>
        <taxon>Malvoideae</taxon>
        <taxon>Hibiscus</taxon>
    </lineage>
</organism>